<comment type="caution">
    <text evidence="1">The sequence shown here is derived from an EMBL/GenBank/DDBJ whole genome shotgun (WGS) entry which is preliminary data.</text>
</comment>
<accession>A0A8H4J234</accession>
<dbReference type="Proteomes" id="UP000572817">
    <property type="component" value="Unassembled WGS sequence"/>
</dbReference>
<evidence type="ECO:0000313" key="2">
    <source>
        <dbReference type="Proteomes" id="UP000572817"/>
    </source>
</evidence>
<organism evidence="1 2">
    <name type="scientific">Botryosphaeria dothidea</name>
    <dbReference type="NCBI Taxonomy" id="55169"/>
    <lineage>
        <taxon>Eukaryota</taxon>
        <taxon>Fungi</taxon>
        <taxon>Dikarya</taxon>
        <taxon>Ascomycota</taxon>
        <taxon>Pezizomycotina</taxon>
        <taxon>Dothideomycetes</taxon>
        <taxon>Dothideomycetes incertae sedis</taxon>
        <taxon>Botryosphaeriales</taxon>
        <taxon>Botryosphaeriaceae</taxon>
        <taxon>Botryosphaeria</taxon>
    </lineage>
</organism>
<dbReference type="AlphaFoldDB" id="A0A8H4J234"/>
<reference evidence="1" key="1">
    <citation type="submission" date="2020-04" db="EMBL/GenBank/DDBJ databases">
        <title>Genome Assembly and Annotation of Botryosphaeria dothidea sdau 11-99, a Latent Pathogen of Apple Fruit Ring Rot in China.</title>
        <authorList>
            <person name="Yu C."/>
            <person name="Diao Y."/>
            <person name="Lu Q."/>
            <person name="Zhao J."/>
            <person name="Cui S."/>
            <person name="Peng C."/>
            <person name="He B."/>
            <person name="Liu H."/>
        </authorList>
    </citation>
    <scope>NUCLEOTIDE SEQUENCE [LARGE SCALE GENOMIC DNA]</scope>
    <source>
        <strain evidence="1">Sdau11-99</strain>
    </source>
</reference>
<gene>
    <name evidence="1" type="ORF">GTA08_BOTSDO13041</name>
</gene>
<protein>
    <submittedName>
        <fullName evidence="1">Uncharacterized protein</fullName>
    </submittedName>
</protein>
<name>A0A8H4J234_9PEZI</name>
<keyword evidence="2" id="KW-1185">Reference proteome</keyword>
<proteinExistence type="predicted"/>
<sequence length="93" mass="10382">MSTGERFLSAYNSDTYHLRTIASFCEYIKLSNYTTFGSRYWSQIVRGIKATFLFTNTATNLFHGTKTADLVRVGQGGANTALNAIYHPPLSHP</sequence>
<evidence type="ECO:0000313" key="1">
    <source>
        <dbReference type="EMBL" id="KAF4311582.1"/>
    </source>
</evidence>
<dbReference type="EMBL" id="WWBZ02000009">
    <property type="protein sequence ID" value="KAF4311582.1"/>
    <property type="molecule type" value="Genomic_DNA"/>
</dbReference>